<dbReference type="AlphaFoldDB" id="A0A7J6KYR7"/>
<evidence type="ECO:0000256" key="4">
    <source>
        <dbReference type="ARBA" id="ARBA00022490"/>
    </source>
</evidence>
<protein>
    <recommendedName>
        <fullName evidence="7">F-actin-capping protein subunit beta</fullName>
    </recommendedName>
</protein>
<comment type="similarity">
    <text evidence="2 7">Belongs to the F-actin-capping protein beta subunit family.</text>
</comment>
<dbReference type="InterPro" id="IPR042276">
    <property type="entry name" value="CapZ_alpha/beta_2"/>
</dbReference>
<name>A0A7J6KYR7_PERCH</name>
<dbReference type="EMBL" id="JAAPAO010000918">
    <property type="protein sequence ID" value="KAF4652495.1"/>
    <property type="molecule type" value="Genomic_DNA"/>
</dbReference>
<dbReference type="Proteomes" id="UP000591131">
    <property type="component" value="Unassembled WGS sequence"/>
</dbReference>
<comment type="subcellular location">
    <subcellularLocation>
        <location evidence="1 7">Cytoplasm</location>
        <location evidence="1 7">Cytoskeleton</location>
    </subcellularLocation>
</comment>
<keyword evidence="4 7" id="KW-0963">Cytoplasm</keyword>
<dbReference type="PANTHER" id="PTHR10619">
    <property type="entry name" value="F-ACTIN-CAPPING PROTEIN SUBUNIT BETA"/>
    <property type="match status" value="1"/>
</dbReference>
<reference evidence="8 9" key="1">
    <citation type="submission" date="2020-04" db="EMBL/GenBank/DDBJ databases">
        <title>Perkinsus chesapeaki whole genome sequence.</title>
        <authorList>
            <person name="Bogema D.R."/>
        </authorList>
    </citation>
    <scope>NUCLEOTIDE SEQUENCE [LARGE SCALE GENOMIC DNA]</scope>
    <source>
        <strain evidence="8">ATCC PRA-425</strain>
    </source>
</reference>
<dbReference type="InterPro" id="IPR037282">
    <property type="entry name" value="CapZ_alpha/beta"/>
</dbReference>
<dbReference type="GO" id="GO:0008290">
    <property type="term" value="C:F-actin capping protein complex"/>
    <property type="evidence" value="ECO:0007669"/>
    <property type="project" value="UniProtKB-UniRule"/>
</dbReference>
<gene>
    <name evidence="8" type="ORF">FOL47_011050</name>
</gene>
<dbReference type="GO" id="GO:0000902">
    <property type="term" value="P:cell morphogenesis"/>
    <property type="evidence" value="ECO:0007669"/>
    <property type="project" value="TreeGrafter"/>
</dbReference>
<accession>A0A7J6KYR7</accession>
<dbReference type="GO" id="GO:0051016">
    <property type="term" value="P:barbed-end actin filament capping"/>
    <property type="evidence" value="ECO:0007669"/>
    <property type="project" value="UniProtKB-UniRule"/>
</dbReference>
<keyword evidence="5 7" id="KW-0009">Actin-binding</keyword>
<sequence length="337" mass="37291">MPTDAYRLGAGYSTDMLTNESKVRAVERLLRFAIPAERGLETRQGLIELAGLSGGDVNWFTSGMPNGEGGDDGRRRRSFICHPSFNYDVDMKAYRVRYPGTNEYYKVVDGSSSGSALRVDGSTMTGTPLQELEALLDRLTYNYVVQYHGPAAVSSLYLKETQYGFCGVFLVNHKGGDGDTWESEQMIELAMAAGRPDIRVDGKVTACMTGRLPADGGDFRLSAEARRRTRNLSPTDLIPREQSAGGWLSPTLTQEAQVKAIGELLEENENCLRRQLEDVYMQKIKEIVDNLHSLDEAYVSKETATAIRDIRPVPGMAPHPLFAGELANVLKGRKRIE</sequence>
<keyword evidence="9" id="KW-1185">Reference proteome</keyword>
<dbReference type="OrthoDB" id="10439398at2759"/>
<dbReference type="PANTHER" id="PTHR10619:SF0">
    <property type="entry name" value="F-ACTIN-CAPPING PROTEIN SUBUNIT BETA ISOFORMS 1 AND 2"/>
    <property type="match status" value="1"/>
</dbReference>
<keyword evidence="3 7" id="KW-0117">Actin capping</keyword>
<keyword evidence="6 7" id="KW-0206">Cytoskeleton</keyword>
<evidence type="ECO:0000256" key="1">
    <source>
        <dbReference type="ARBA" id="ARBA00004245"/>
    </source>
</evidence>
<dbReference type="InterPro" id="IPR001698">
    <property type="entry name" value="CAPZB"/>
</dbReference>
<proteinExistence type="inferred from homology"/>
<evidence type="ECO:0000256" key="2">
    <source>
        <dbReference type="ARBA" id="ARBA00006039"/>
    </source>
</evidence>
<evidence type="ECO:0000313" key="9">
    <source>
        <dbReference type="Proteomes" id="UP000591131"/>
    </source>
</evidence>
<comment type="caution">
    <text evidence="8">The sequence shown here is derived from an EMBL/GenBank/DDBJ whole genome shotgun (WGS) entry which is preliminary data.</text>
</comment>
<dbReference type="SUPFAM" id="SSF90096">
    <property type="entry name" value="Subunits of heterodimeric actin filament capping protein Capz"/>
    <property type="match status" value="1"/>
</dbReference>
<organism evidence="8 9">
    <name type="scientific">Perkinsus chesapeaki</name>
    <name type="common">Clam parasite</name>
    <name type="synonym">Perkinsus andrewsi</name>
    <dbReference type="NCBI Taxonomy" id="330153"/>
    <lineage>
        <taxon>Eukaryota</taxon>
        <taxon>Sar</taxon>
        <taxon>Alveolata</taxon>
        <taxon>Perkinsozoa</taxon>
        <taxon>Perkinsea</taxon>
        <taxon>Perkinsida</taxon>
        <taxon>Perkinsidae</taxon>
        <taxon>Perkinsus</taxon>
    </lineage>
</organism>
<comment type="subunit">
    <text evidence="7">Heterodimer of an alpha and a beta subunit.</text>
</comment>
<evidence type="ECO:0000256" key="5">
    <source>
        <dbReference type="ARBA" id="ARBA00023203"/>
    </source>
</evidence>
<evidence type="ECO:0000313" key="8">
    <source>
        <dbReference type="EMBL" id="KAF4652495.1"/>
    </source>
</evidence>
<evidence type="ECO:0000256" key="3">
    <source>
        <dbReference type="ARBA" id="ARBA00022467"/>
    </source>
</evidence>
<dbReference type="Pfam" id="PF01115">
    <property type="entry name" value="F_actin_cap_B"/>
    <property type="match status" value="1"/>
</dbReference>
<evidence type="ECO:0000256" key="6">
    <source>
        <dbReference type="ARBA" id="ARBA00023212"/>
    </source>
</evidence>
<comment type="function">
    <text evidence="7">F-actin-capping proteins bind in a Ca(2+)-independent manner to the fast growing ends of actin filaments (barbed end) thereby blocking the exchange of subunits at these ends. Unlike other capping proteins (such as gelsolin and severin), these proteins do not sever actin filaments.</text>
</comment>
<dbReference type="GO" id="GO:0051015">
    <property type="term" value="F:actin filament binding"/>
    <property type="evidence" value="ECO:0007669"/>
    <property type="project" value="TreeGrafter"/>
</dbReference>
<dbReference type="Gene3D" id="3.90.1150.210">
    <property type="entry name" value="F-actin capping protein, beta subunit"/>
    <property type="match status" value="1"/>
</dbReference>
<evidence type="ECO:0000256" key="7">
    <source>
        <dbReference type="RuleBase" id="RU365078"/>
    </source>
</evidence>